<reference evidence="2" key="1">
    <citation type="submission" date="2013-02" db="EMBL/GenBank/DDBJ databases">
        <authorList>
            <person name="Hughes D."/>
        </authorList>
    </citation>
    <scope>NUCLEOTIDE SEQUENCE</scope>
    <source>
        <strain>Durham</strain>
        <strain evidence="2">NC isolate 2 -- Noor lab</strain>
    </source>
</reference>
<evidence type="ECO:0000313" key="2">
    <source>
        <dbReference type="Proteomes" id="UP000015102"/>
    </source>
</evidence>
<dbReference type="EMBL" id="CAQQ02045232">
    <property type="status" value="NOT_ANNOTATED_CDS"/>
    <property type="molecule type" value="Genomic_DNA"/>
</dbReference>
<accession>T1GKU3</accession>
<evidence type="ECO:0000313" key="1">
    <source>
        <dbReference type="EnsemblMetazoa" id="MESCA004123-PA"/>
    </source>
</evidence>
<dbReference type="EnsemblMetazoa" id="MESCA004123-RA">
    <property type="protein sequence ID" value="MESCA004123-PA"/>
    <property type="gene ID" value="MESCA004123"/>
</dbReference>
<sequence>MPWDADILKVPYTVVDTLNTVSVINRTIVNLLQRFNVPPVNGNTIYVEVITGFIRRSIKCNIKDDAPNLLTVGLTDLFDLGFVFQLSESVVRGIQGPNVPIPAKQPKQSMLNNRQFRKINHQHYQQKEVVVTYPNIAACKNWDETPVEINSNAPDSAVVTNVVNITPLETVDPIAIPEPGSTN</sequence>
<organism evidence="1 2">
    <name type="scientific">Megaselia scalaris</name>
    <name type="common">Humpbacked fly</name>
    <name type="synonym">Phora scalaris</name>
    <dbReference type="NCBI Taxonomy" id="36166"/>
    <lineage>
        <taxon>Eukaryota</taxon>
        <taxon>Metazoa</taxon>
        <taxon>Ecdysozoa</taxon>
        <taxon>Arthropoda</taxon>
        <taxon>Hexapoda</taxon>
        <taxon>Insecta</taxon>
        <taxon>Pterygota</taxon>
        <taxon>Neoptera</taxon>
        <taxon>Endopterygota</taxon>
        <taxon>Diptera</taxon>
        <taxon>Brachycera</taxon>
        <taxon>Muscomorpha</taxon>
        <taxon>Platypezoidea</taxon>
        <taxon>Phoridae</taxon>
        <taxon>Megaseliini</taxon>
        <taxon>Megaselia</taxon>
    </lineage>
</organism>
<dbReference type="EMBL" id="CAQQ02045230">
    <property type="status" value="NOT_ANNOTATED_CDS"/>
    <property type="molecule type" value="Genomic_DNA"/>
</dbReference>
<dbReference type="HOGENOM" id="CLU_1476789_0_0_1"/>
<reference evidence="1" key="2">
    <citation type="submission" date="2015-06" db="UniProtKB">
        <authorList>
            <consortium name="EnsemblMetazoa"/>
        </authorList>
    </citation>
    <scope>IDENTIFICATION</scope>
</reference>
<name>T1GKU3_MEGSC</name>
<proteinExistence type="predicted"/>
<dbReference type="EMBL" id="CAQQ02045231">
    <property type="status" value="NOT_ANNOTATED_CDS"/>
    <property type="molecule type" value="Genomic_DNA"/>
</dbReference>
<dbReference type="Proteomes" id="UP000015102">
    <property type="component" value="Unassembled WGS sequence"/>
</dbReference>
<dbReference type="AlphaFoldDB" id="T1GKU3"/>
<keyword evidence="2" id="KW-1185">Reference proteome</keyword>
<protein>
    <submittedName>
        <fullName evidence="1">Uncharacterized protein</fullName>
    </submittedName>
</protein>